<gene>
    <name evidence="1" type="ORF">Afil01_25510</name>
</gene>
<evidence type="ECO:0000313" key="2">
    <source>
        <dbReference type="Proteomes" id="UP001165079"/>
    </source>
</evidence>
<dbReference type="AlphaFoldDB" id="A0A9W6SIK4"/>
<evidence type="ECO:0000313" key="1">
    <source>
        <dbReference type="EMBL" id="GLZ77744.1"/>
    </source>
</evidence>
<comment type="caution">
    <text evidence="1">The sequence shown here is derived from an EMBL/GenBank/DDBJ whole genome shotgun (WGS) entry which is preliminary data.</text>
</comment>
<name>A0A9W6SIK4_9ACTN</name>
<organism evidence="1 2">
    <name type="scientific">Actinorhabdospora filicis</name>
    <dbReference type="NCBI Taxonomy" id="1785913"/>
    <lineage>
        <taxon>Bacteria</taxon>
        <taxon>Bacillati</taxon>
        <taxon>Actinomycetota</taxon>
        <taxon>Actinomycetes</taxon>
        <taxon>Micromonosporales</taxon>
        <taxon>Micromonosporaceae</taxon>
        <taxon>Actinorhabdospora</taxon>
    </lineage>
</organism>
<proteinExistence type="predicted"/>
<dbReference type="EMBL" id="BSTX01000001">
    <property type="protein sequence ID" value="GLZ77744.1"/>
    <property type="molecule type" value="Genomic_DNA"/>
</dbReference>
<keyword evidence="2" id="KW-1185">Reference proteome</keyword>
<protein>
    <submittedName>
        <fullName evidence="1">Uncharacterized protein</fullName>
    </submittedName>
</protein>
<sequence>MTGVLEHVHHFFIEFDFAPFQRVDVHRFAFEGEPGGEGLLAALIAHEVYGDDFGSGMGDDPGLHGPYVRERIRPDSYRAVDAEVAEANLRGWANQYKELPKYLEGRMRGGIYQALRDADEVYLLPKLGVDAEHEWGDDGGFCEVVFVGREARTVTMVAALAG</sequence>
<reference evidence="1" key="1">
    <citation type="submission" date="2023-03" db="EMBL/GenBank/DDBJ databases">
        <title>Actinorhabdospora filicis NBRC 111898.</title>
        <authorList>
            <person name="Ichikawa N."/>
            <person name="Sato H."/>
            <person name="Tonouchi N."/>
        </authorList>
    </citation>
    <scope>NUCLEOTIDE SEQUENCE</scope>
    <source>
        <strain evidence="1">NBRC 111898</strain>
    </source>
</reference>
<dbReference type="Proteomes" id="UP001165079">
    <property type="component" value="Unassembled WGS sequence"/>
</dbReference>
<accession>A0A9W6SIK4</accession>
<dbReference type="RefSeq" id="WP_285662832.1">
    <property type="nucleotide sequence ID" value="NZ_BSTX01000001.1"/>
</dbReference>